<dbReference type="SMART" id="SM00331">
    <property type="entry name" value="PP2C_SIG"/>
    <property type="match status" value="1"/>
</dbReference>
<gene>
    <name evidence="10" type="ORF">AVDCRST_MAG84-189</name>
</gene>
<dbReference type="InterPro" id="IPR033479">
    <property type="entry name" value="dCache_1"/>
</dbReference>
<feature type="domain" description="HAMP" evidence="9">
    <location>
        <begin position="376"/>
        <end position="428"/>
    </location>
</feature>
<dbReference type="Gene3D" id="6.10.340.10">
    <property type="match status" value="1"/>
</dbReference>
<evidence type="ECO:0000256" key="4">
    <source>
        <dbReference type="ARBA" id="ARBA00022801"/>
    </source>
</evidence>
<dbReference type="InterPro" id="IPR001932">
    <property type="entry name" value="PPM-type_phosphatase-like_dom"/>
</dbReference>
<sequence length="714" mass="80071">MVSQKRAIASRSGKFSLRNVLVVPFVLQILAAVGCVGYLSYRNGEQIVNDIVNQLRQEVSARVYERVQTYLEAPPLVNQINQDALPLGVLNFDDLEQARPYFWKQVLQFKSIGHAGIANEKGQYLRVGWVNRLVGLEQPQLAQQLIPGGGDLIYYNLDDNGNPTTIDKNTPNYDVRTRPFYRVAVEKKQAAWSEVYINFGYGTLQINASLPYYDAEGKLIGVLTCQMGLDQIRHFLQTLRVGNSGQVFIIEPQGELIATSVKEQPLSVGTGKDTKRLKAQESSNPLMRQSVVYLLDRFKRLEDIHQTVQLDFKLNGERQFIQVSPLTDKYGLNWLSVVVVPEADFMAQIYANTRHTILLCMVALIVSVGVGIFTASWITRPLNQIAKASEYLAGGALNQNVDSSRIWEIETLTNSFNSMARQQQESFETLEDKVKERTSELATATKQIAALNQRLKAENLRLSSELDMLKQMQQLILPKPAELAAIEDLDIAGFMEPASEVGGDYYDVLCTNGVVTICIGDVTGHGLESGILMVMTQAAVRTLQEMQESDPVRFLDTLNRTIYKNVQRMNSDKNMTLALLNYADSTISISGQHEETLVVRKGGQIQRIDTIDLGFPLGLDEDISELISHVVVELEAGDGVVLYTDGIPEARNIHKNFYGIQRLCEVVSQNWHLSAEQIKQATIDDLREFIGEQKVFDDITLLVLKQQGNIVYNW</sequence>
<keyword evidence="3 8" id="KW-0812">Transmembrane</keyword>
<dbReference type="PANTHER" id="PTHR43156:SF2">
    <property type="entry name" value="STAGE II SPORULATION PROTEIN E"/>
    <property type="match status" value="1"/>
</dbReference>
<dbReference type="GO" id="GO:0016791">
    <property type="term" value="F:phosphatase activity"/>
    <property type="evidence" value="ECO:0007669"/>
    <property type="project" value="TreeGrafter"/>
</dbReference>
<dbReference type="PROSITE" id="PS50885">
    <property type="entry name" value="HAMP"/>
    <property type="match status" value="1"/>
</dbReference>
<dbReference type="Pfam" id="PF00672">
    <property type="entry name" value="HAMP"/>
    <property type="match status" value="1"/>
</dbReference>
<evidence type="ECO:0000256" key="6">
    <source>
        <dbReference type="ARBA" id="ARBA00023136"/>
    </source>
</evidence>
<feature type="transmembrane region" description="Helical" evidence="8">
    <location>
        <begin position="356"/>
        <end position="378"/>
    </location>
</feature>
<evidence type="ECO:0000256" key="1">
    <source>
        <dbReference type="ARBA" id="ARBA00004651"/>
    </source>
</evidence>
<dbReference type="SUPFAM" id="SSF103190">
    <property type="entry name" value="Sensory domain-like"/>
    <property type="match status" value="1"/>
</dbReference>
<feature type="coiled-coil region" evidence="7">
    <location>
        <begin position="427"/>
        <end position="472"/>
    </location>
</feature>
<dbReference type="InterPro" id="IPR029151">
    <property type="entry name" value="Sensor-like_sf"/>
</dbReference>
<dbReference type="Gene3D" id="3.60.40.10">
    <property type="entry name" value="PPM-type phosphatase domain"/>
    <property type="match status" value="1"/>
</dbReference>
<dbReference type="SMART" id="SM00304">
    <property type="entry name" value="HAMP"/>
    <property type="match status" value="1"/>
</dbReference>
<dbReference type="PROSITE" id="PS51257">
    <property type="entry name" value="PROKAR_LIPOPROTEIN"/>
    <property type="match status" value="1"/>
</dbReference>
<evidence type="ECO:0000256" key="2">
    <source>
        <dbReference type="ARBA" id="ARBA00022475"/>
    </source>
</evidence>
<protein>
    <submittedName>
        <fullName evidence="10">Serine phosphatase RsbU, regulator of sigma subunit</fullName>
    </submittedName>
</protein>
<keyword evidence="6 8" id="KW-0472">Membrane</keyword>
<dbReference type="AlphaFoldDB" id="A0A6J4KFF3"/>
<dbReference type="GO" id="GO:0005886">
    <property type="term" value="C:plasma membrane"/>
    <property type="evidence" value="ECO:0007669"/>
    <property type="project" value="UniProtKB-SubCell"/>
</dbReference>
<evidence type="ECO:0000313" key="10">
    <source>
        <dbReference type="EMBL" id="CAA9302388.1"/>
    </source>
</evidence>
<dbReference type="InterPro" id="IPR003660">
    <property type="entry name" value="HAMP_dom"/>
</dbReference>
<keyword evidence="7" id="KW-0175">Coiled coil</keyword>
<evidence type="ECO:0000256" key="8">
    <source>
        <dbReference type="SAM" id="Phobius"/>
    </source>
</evidence>
<dbReference type="GO" id="GO:0007165">
    <property type="term" value="P:signal transduction"/>
    <property type="evidence" value="ECO:0007669"/>
    <property type="project" value="InterPro"/>
</dbReference>
<dbReference type="EMBL" id="CADCTZ010000030">
    <property type="protein sequence ID" value="CAA9302388.1"/>
    <property type="molecule type" value="Genomic_DNA"/>
</dbReference>
<dbReference type="Gene3D" id="3.30.450.20">
    <property type="entry name" value="PAS domain"/>
    <property type="match status" value="1"/>
</dbReference>
<dbReference type="PANTHER" id="PTHR43156">
    <property type="entry name" value="STAGE II SPORULATION PROTEIN E-RELATED"/>
    <property type="match status" value="1"/>
</dbReference>
<keyword evidence="4" id="KW-0378">Hydrolase</keyword>
<organism evidence="10">
    <name type="scientific">uncultured Microcoleus sp</name>
    <dbReference type="NCBI Taxonomy" id="259945"/>
    <lineage>
        <taxon>Bacteria</taxon>
        <taxon>Bacillati</taxon>
        <taxon>Cyanobacteriota</taxon>
        <taxon>Cyanophyceae</taxon>
        <taxon>Oscillatoriophycideae</taxon>
        <taxon>Oscillatoriales</taxon>
        <taxon>Microcoleaceae</taxon>
        <taxon>Microcoleus</taxon>
        <taxon>environmental samples</taxon>
    </lineage>
</organism>
<reference evidence="10" key="1">
    <citation type="submission" date="2020-02" db="EMBL/GenBank/DDBJ databases">
        <authorList>
            <person name="Meier V. D."/>
        </authorList>
    </citation>
    <scope>NUCLEOTIDE SEQUENCE</scope>
    <source>
        <strain evidence="10">AVDCRST_MAG84</strain>
    </source>
</reference>
<keyword evidence="5 8" id="KW-1133">Transmembrane helix</keyword>
<dbReference type="InterPro" id="IPR036457">
    <property type="entry name" value="PPM-type-like_dom_sf"/>
</dbReference>
<proteinExistence type="predicted"/>
<dbReference type="SUPFAM" id="SSF158472">
    <property type="entry name" value="HAMP domain-like"/>
    <property type="match status" value="1"/>
</dbReference>
<feature type="transmembrane region" description="Helical" evidence="8">
    <location>
        <begin position="20"/>
        <end position="41"/>
    </location>
</feature>
<dbReference type="CDD" id="cd06225">
    <property type="entry name" value="HAMP"/>
    <property type="match status" value="1"/>
</dbReference>
<keyword evidence="2" id="KW-1003">Cell membrane</keyword>
<dbReference type="SUPFAM" id="SSF81606">
    <property type="entry name" value="PP2C-like"/>
    <property type="match status" value="1"/>
</dbReference>
<evidence type="ECO:0000256" key="7">
    <source>
        <dbReference type="SAM" id="Coils"/>
    </source>
</evidence>
<evidence type="ECO:0000256" key="3">
    <source>
        <dbReference type="ARBA" id="ARBA00022692"/>
    </source>
</evidence>
<evidence type="ECO:0000256" key="5">
    <source>
        <dbReference type="ARBA" id="ARBA00022989"/>
    </source>
</evidence>
<comment type="subcellular location">
    <subcellularLocation>
        <location evidence="1">Cell membrane</location>
        <topology evidence="1">Multi-pass membrane protein</topology>
    </subcellularLocation>
</comment>
<dbReference type="CDD" id="cd12913">
    <property type="entry name" value="PDC1_MCP_like"/>
    <property type="match status" value="1"/>
</dbReference>
<name>A0A6J4KFF3_9CYAN</name>
<dbReference type="Pfam" id="PF07228">
    <property type="entry name" value="SpoIIE"/>
    <property type="match status" value="1"/>
</dbReference>
<dbReference type="InterPro" id="IPR052016">
    <property type="entry name" value="Bact_Sigma-Reg"/>
</dbReference>
<accession>A0A6J4KFF3</accession>
<evidence type="ECO:0000259" key="9">
    <source>
        <dbReference type="PROSITE" id="PS50885"/>
    </source>
</evidence>
<dbReference type="Pfam" id="PF02743">
    <property type="entry name" value="dCache_1"/>
    <property type="match status" value="1"/>
</dbReference>